<reference evidence="4 5" key="1">
    <citation type="submission" date="2018-09" db="EMBL/GenBank/DDBJ databases">
        <authorList>
            <person name="Zhu H."/>
        </authorList>
    </citation>
    <scope>NUCLEOTIDE SEQUENCE [LARGE SCALE GENOMIC DNA]</scope>
    <source>
        <strain evidence="4 5">K2S05-167</strain>
    </source>
</reference>
<evidence type="ECO:0000313" key="4">
    <source>
        <dbReference type="EMBL" id="RJF74873.1"/>
    </source>
</evidence>
<name>A0A418VFJ0_9DEIO</name>
<dbReference type="InterPro" id="IPR047650">
    <property type="entry name" value="Transpos_IS110"/>
</dbReference>
<organism evidence="4 5">
    <name type="scientific">Deinococcus cavernae</name>
    <dbReference type="NCBI Taxonomy" id="2320857"/>
    <lineage>
        <taxon>Bacteria</taxon>
        <taxon>Thermotogati</taxon>
        <taxon>Deinococcota</taxon>
        <taxon>Deinococci</taxon>
        <taxon>Deinococcales</taxon>
        <taxon>Deinococcaceae</taxon>
        <taxon>Deinococcus</taxon>
    </lineage>
</organism>
<accession>A0A418VFJ0</accession>
<evidence type="ECO:0000259" key="3">
    <source>
        <dbReference type="Pfam" id="PF02371"/>
    </source>
</evidence>
<dbReference type="Proteomes" id="UP000286287">
    <property type="component" value="Unassembled WGS sequence"/>
</dbReference>
<evidence type="ECO:0000256" key="1">
    <source>
        <dbReference type="SAM" id="Coils"/>
    </source>
</evidence>
<comment type="caution">
    <text evidence="4">The sequence shown here is derived from an EMBL/GenBank/DDBJ whole genome shotgun (WGS) entry which is preliminary data.</text>
</comment>
<dbReference type="GO" id="GO:0006313">
    <property type="term" value="P:DNA transposition"/>
    <property type="evidence" value="ECO:0007669"/>
    <property type="project" value="InterPro"/>
</dbReference>
<evidence type="ECO:0000313" key="5">
    <source>
        <dbReference type="Proteomes" id="UP000286287"/>
    </source>
</evidence>
<dbReference type="GO" id="GO:0004803">
    <property type="term" value="F:transposase activity"/>
    <property type="evidence" value="ECO:0007669"/>
    <property type="project" value="InterPro"/>
</dbReference>
<evidence type="ECO:0000259" key="2">
    <source>
        <dbReference type="Pfam" id="PF01548"/>
    </source>
</evidence>
<keyword evidence="1" id="KW-0175">Coiled coil</keyword>
<dbReference type="RefSeq" id="WP_119760762.1">
    <property type="nucleotide sequence ID" value="NZ_QYUJ01000008.1"/>
</dbReference>
<protein>
    <submittedName>
        <fullName evidence="4">IS110 family transposase</fullName>
    </submittedName>
</protein>
<dbReference type="PANTHER" id="PTHR33055">
    <property type="entry name" value="TRANSPOSASE FOR INSERTION SEQUENCE ELEMENT IS1111A"/>
    <property type="match status" value="1"/>
</dbReference>
<feature type="domain" description="Transposase IS110-like N-terminal" evidence="2">
    <location>
        <begin position="4"/>
        <end position="151"/>
    </location>
</feature>
<sequence>MVVLGIDVGKSELYACLLRPEFKAARQVVSNTPEGHASLQQWLEAQHVIAQETSVVMEATGVYWERIALKLHLVGYQVSVVNAAQIKFYAKSTLRRGKTDKMDAELIAHYGEKMRPARWTPAEGDRENLRALIHEREAIISLITLEKRRQHAQEHRERAQELVVELSRARLALLEQQRAALEAALDTCIAESAGLSGQVHLLSSVPGIGQLTAAIVLAETRHLRDVQDSRQWAAYAGLSPVPRQSGAMVGRCRISKIGNSRLRKAFYLSAVTVARLKNPMGDYYRRLVATGKPKKVALIALARKILRTSFAVLRSGVPFDPGYQRPRMAS</sequence>
<dbReference type="OrthoDB" id="58413at2"/>
<dbReference type="InterPro" id="IPR002525">
    <property type="entry name" value="Transp_IS110-like_N"/>
</dbReference>
<dbReference type="Pfam" id="PF02371">
    <property type="entry name" value="Transposase_20"/>
    <property type="match status" value="1"/>
</dbReference>
<dbReference type="NCBIfam" id="NF033542">
    <property type="entry name" value="transpos_IS110"/>
    <property type="match status" value="1"/>
</dbReference>
<dbReference type="GO" id="GO:0003677">
    <property type="term" value="F:DNA binding"/>
    <property type="evidence" value="ECO:0007669"/>
    <property type="project" value="InterPro"/>
</dbReference>
<dbReference type="AlphaFoldDB" id="A0A418VFJ0"/>
<feature type="coiled-coil region" evidence="1">
    <location>
        <begin position="142"/>
        <end position="191"/>
    </location>
</feature>
<proteinExistence type="predicted"/>
<dbReference type="Pfam" id="PF01548">
    <property type="entry name" value="DEDD_Tnp_IS110"/>
    <property type="match status" value="1"/>
</dbReference>
<dbReference type="EMBL" id="QYUJ01000008">
    <property type="protein sequence ID" value="RJF74873.1"/>
    <property type="molecule type" value="Genomic_DNA"/>
</dbReference>
<dbReference type="PANTHER" id="PTHR33055:SF3">
    <property type="entry name" value="PUTATIVE TRANSPOSASE FOR IS117-RELATED"/>
    <property type="match status" value="1"/>
</dbReference>
<dbReference type="InterPro" id="IPR003346">
    <property type="entry name" value="Transposase_20"/>
</dbReference>
<keyword evidence="5" id="KW-1185">Reference proteome</keyword>
<feature type="domain" description="Transposase IS116/IS110/IS902 C-terminal" evidence="3">
    <location>
        <begin position="200"/>
        <end position="285"/>
    </location>
</feature>
<gene>
    <name evidence="4" type="ORF">D3875_02450</name>
</gene>